<evidence type="ECO:0000313" key="7">
    <source>
        <dbReference type="Proteomes" id="UP000515789"/>
    </source>
</evidence>
<dbReference type="PANTHER" id="PTHR32305">
    <property type="match status" value="1"/>
</dbReference>
<dbReference type="Pfam" id="PF12255">
    <property type="entry name" value="TcdB_toxin_midC"/>
    <property type="match status" value="1"/>
</dbReference>
<dbReference type="Proteomes" id="UP000515789">
    <property type="component" value="Chromosome"/>
</dbReference>
<dbReference type="InterPro" id="IPR022385">
    <property type="entry name" value="Rhs_assc_core"/>
</dbReference>
<sequence>MGKELIDSNKMTIPKGGGAYKGLKNDMDINLFSGSGTVQIPVYTSPCRDCEPNINLEYSTAGGNGVFGMGFSLDIPAISRKTSKSIPRYDETDIFIMEGKGELVLKACNRNADEVTERIYQLRYEKDFSDIRYYEKIQSGRIEDSYWKVTDRHQTVFLFGSSESERIADPDREEHVFSWNLSESTDRFGNKTKYFYNPNGIIQRIQYGNYYIEEKSEQWLFGVEFHYQNKRVDRFRSYNSGFLIETKVLCTEISMFHDMENGKETVRRMQFSYQVENGISLMQKISSEGIQKDADGLVRSLHEPDLCFTFIPFEWKEKTFHRLETENNLPFLVNAVGFSMIDLYGEGIAGLFYAGKNALYYYRPLGGYRYESPLLLKEFPIHRELDSGRAALTSLEGNGKYELVLHEEAANGYYELGEDGKWGGFHVFEQECNEWGNPWREEADLQGDHLSHLMVTDGKWLRYYPSGKKSGVGTPVIREIPEGFPHMTQNSAEEVVRFVDFFGDGLAHRIRVKNGSVECFPNLGYGRFGEKVEIMGAPVFPEGLDASRLFFADIDGTGTADMIYACPDHLLIYWNRSGNAFSGPEPLKLPEMYTRLDRISFEDITGTGTNCLVFSKMDQEIRHYCYDFTSGQKPYMLCRMDNNTGVVTELSYASSTEFFLKDKKCGTEWKQKPPFPVQLIAKKIVSDTISRNVITTEYRYKNGLYDYEENEFKGFGTIDQKITQSNEYWKDGMEPVLVRKWFYTGLDVSEEYNKADRRALDMDSAAFAGEGRKEAEKALWGLQIREETYGRDTDVPLDVVQTGYRVEELQRPTENSRGIYFAHPGERLHYHYEGECLDPVITHKFYLELDEYGNVLKECKVHYPRRTGNSAPPGVPGALLEKQRRLHVTETVRAYAVCTEGARLLELPSFVKRYRMEGLRCREYFTSEEIRGELKAAAENMISYGENFTAGRRQAKLVHMERTFYWDSDRERCLPLGETGKHALVHHTEAAVFPEKFLKDRGWFQPEMLERVCGYCLQDGHWWKMGDTVRYYGNREFFLPYCEEMDRPYKRTCVKYDTYSLMPVEITQYVKEGVSNTVTASIDYTVMQYWQVTDQNDNTAQVIYDALGRVIASTGYGTADGILEGDGDVSEYVRKDMDLEGVLADPKACVQDMTGFYYYDQLAYQERKQPVSSILLTRETYRSSRREEVINCQVCYWDGFGHQSEEKYKYDENKWIVKNRTVYDGNGKELLIYPSFFADSPYYEYSEIPLPPVRQHYDSMGRTVKKEIPDTGIEGLSYAYLYSRTEYHPWEIREYDENQCLADSGYYKDFLARYPQNPDKYQIDKRNALQKALCFSNVGKTYFLDGKGSRIGDMLQPGAEFAEYGYDGCRHLVTVADDRQRSRKNCNLMYHRDMLGNILCTKSCDSGCTYEITDNHDNQVYAVNAEGVHKTITYDGLNRPLETFVDSVGVTERISYGEQSADSREKNLRGQAVQIQDQAGVVQFHAYTFRGQIKRKSRRLCCRYEKEVDWRTENPLEIEGFEESFEYNAAGEVIERNAPDGVSYLYEYDYLGLLKKVSKLESTLAEPIIENIVYNEDGKRQEIKYGNQTVTKYRYNKITGRPETMKAVKSSGKIIQFLSYTYDPVGNISCIRDEAAEDRVSNSQVVEPLWEYTYDSDYRLIQAGGRELAGHSHDFQNMASYRREYTYDTGGNLCRMAHKSPAGSHVLDMEMEADSNRMIRAECGGGGWNPEQGISYDRAGNIRKMPGIRSLEWNQEGYLAHAVVISRGNEENDEEFYVYDTQGERVRKISKRRTAEGRFAVTEKIYLDGYCVQRETGNGILTERSSMAVECQDSTAAIVYHFIKEKRVGPTDYESTSRIHYLVENHIHAVCVELNEKEEIISFEEYYPFGETALIWTNKSEVSLKEYRYCNKERDSVTGLYYYGSRYYHAAYGRMISADEPGYIREGDSLSINLYAYCKNNPIVRMDLSGNCSTFIFHGKDQEYRAVKEAKSFQPKAYTGPAANKKLPAGKDFVSQWGRMQSTATSTIVIYQHGNPKSITGVPMSRMDSTKAASELVLLSCNTASPTTIRTFTEVSGGGRKYSYQPGANPPVHNTAQRFLLQFPNIKRVIGSRGFHMGMASEFREGILASHNAVTSGGGHELEGLEDSEARFIMYTRGEDGEPVETPLKASYGNISEIVADARLKKP</sequence>
<dbReference type="SUPFAM" id="SSF69318">
    <property type="entry name" value="Integrin alpha N-terminal domain"/>
    <property type="match status" value="1"/>
</dbReference>
<dbReference type="GeneID" id="75053003"/>
<feature type="domain" description="Insecticide toxin TcdB middle/N-terminal" evidence="5">
    <location>
        <begin position="597"/>
        <end position="736"/>
    </location>
</feature>
<reference evidence="6 7" key="1">
    <citation type="submission" date="2019-04" db="EMBL/GenBank/DDBJ databases">
        <authorList>
            <person name="Schori C."/>
            <person name="Ahrens C."/>
        </authorList>
    </citation>
    <scope>NUCLEOTIDE SEQUENCE [LARGE SCALE GENOMIC DNA]</scope>
    <source>
        <strain evidence="6 7">DSM 2950</strain>
    </source>
</reference>
<dbReference type="InterPro" id="IPR022045">
    <property type="entry name" value="TcdB_toxin_mid/N"/>
</dbReference>
<dbReference type="InterPro" id="IPR028994">
    <property type="entry name" value="Integrin_alpha_N"/>
</dbReference>
<dbReference type="NCBIfam" id="TIGR03696">
    <property type="entry name" value="Rhs_assc_core"/>
    <property type="match status" value="1"/>
</dbReference>
<dbReference type="GO" id="GO:0005576">
    <property type="term" value="C:extracellular region"/>
    <property type="evidence" value="ECO:0007669"/>
    <property type="project" value="UniProtKB-SubCell"/>
</dbReference>
<dbReference type="RefSeq" id="WP_018595442.1">
    <property type="nucleotide sequence ID" value="NZ_CABLBP010000003.1"/>
</dbReference>
<protein>
    <submittedName>
        <fullName evidence="6">Uncharacterized protein</fullName>
    </submittedName>
</protein>
<evidence type="ECO:0000256" key="1">
    <source>
        <dbReference type="ARBA" id="ARBA00004613"/>
    </source>
</evidence>
<accession>A0A7G5MNZ1</accession>
<dbReference type="EMBL" id="CP039126">
    <property type="protein sequence ID" value="QMW76334.1"/>
    <property type="molecule type" value="Genomic_DNA"/>
</dbReference>
<dbReference type="InterPro" id="IPR003284">
    <property type="entry name" value="Sal_SpvB"/>
</dbReference>
<name>A0A7G5MNZ1_9FIRM</name>
<evidence type="ECO:0000256" key="3">
    <source>
        <dbReference type="ARBA" id="ARBA00023026"/>
    </source>
</evidence>
<dbReference type="PANTHER" id="PTHR32305:SF15">
    <property type="entry name" value="PROTEIN RHSA-RELATED"/>
    <property type="match status" value="1"/>
</dbReference>
<evidence type="ECO:0000256" key="2">
    <source>
        <dbReference type="ARBA" id="ARBA00022525"/>
    </source>
</evidence>
<organism evidence="6 7">
    <name type="scientific">Blautia producta</name>
    <dbReference type="NCBI Taxonomy" id="33035"/>
    <lineage>
        <taxon>Bacteria</taxon>
        <taxon>Bacillati</taxon>
        <taxon>Bacillota</taxon>
        <taxon>Clostridia</taxon>
        <taxon>Lachnospirales</taxon>
        <taxon>Lachnospiraceae</taxon>
        <taxon>Blautia</taxon>
    </lineage>
</organism>
<gene>
    <name evidence="6" type="ORF">E5259_01285</name>
</gene>
<evidence type="ECO:0000313" key="6">
    <source>
        <dbReference type="EMBL" id="QMW76334.1"/>
    </source>
</evidence>
<feature type="domain" description="Insecticide toxin TcdB middle/C-terminal" evidence="4">
    <location>
        <begin position="775"/>
        <end position="874"/>
    </location>
</feature>
<proteinExistence type="predicted"/>
<evidence type="ECO:0000259" key="5">
    <source>
        <dbReference type="Pfam" id="PF12256"/>
    </source>
</evidence>
<evidence type="ECO:0000259" key="4">
    <source>
        <dbReference type="Pfam" id="PF12255"/>
    </source>
</evidence>
<keyword evidence="3" id="KW-0843">Virulence</keyword>
<comment type="subcellular location">
    <subcellularLocation>
        <location evidence="1">Secreted</location>
    </subcellularLocation>
</comment>
<dbReference type="Gene3D" id="2.180.10.10">
    <property type="entry name" value="RHS repeat-associated core"/>
    <property type="match status" value="1"/>
</dbReference>
<dbReference type="GO" id="GO:0005737">
    <property type="term" value="C:cytoplasm"/>
    <property type="evidence" value="ECO:0007669"/>
    <property type="project" value="InterPro"/>
</dbReference>
<keyword evidence="2" id="KW-0964">Secreted</keyword>
<dbReference type="InterPro" id="IPR022044">
    <property type="entry name" value="TcdB_toxin_mid/C"/>
</dbReference>
<dbReference type="Pfam" id="PF03534">
    <property type="entry name" value="SpvB"/>
    <property type="match status" value="1"/>
</dbReference>
<dbReference type="Pfam" id="PF12256">
    <property type="entry name" value="TcdB_toxin_midN"/>
    <property type="match status" value="1"/>
</dbReference>
<dbReference type="InterPro" id="IPR050708">
    <property type="entry name" value="T6SS_VgrG/RHS"/>
</dbReference>